<comment type="caution">
    <text evidence="1">The sequence shown here is derived from an EMBL/GenBank/DDBJ whole genome shotgun (WGS) entry which is preliminary data.</text>
</comment>
<organism evidence="1 2">
    <name type="scientific">Penicillium cataractarum</name>
    <dbReference type="NCBI Taxonomy" id="2100454"/>
    <lineage>
        <taxon>Eukaryota</taxon>
        <taxon>Fungi</taxon>
        <taxon>Dikarya</taxon>
        <taxon>Ascomycota</taxon>
        <taxon>Pezizomycotina</taxon>
        <taxon>Eurotiomycetes</taxon>
        <taxon>Eurotiomycetidae</taxon>
        <taxon>Eurotiales</taxon>
        <taxon>Aspergillaceae</taxon>
        <taxon>Penicillium</taxon>
    </lineage>
</organism>
<sequence length="64" mass="7089">MCWAEKLGHRRSSTTIVYDGPESLAQGLQSTGHHEAQRKLEHDPALPLCLFLITVSSSKLLSDK</sequence>
<gene>
    <name evidence="1" type="ORF">N7496_008612</name>
</gene>
<dbReference type="AlphaFoldDB" id="A0A9W9RYY6"/>
<evidence type="ECO:0000313" key="1">
    <source>
        <dbReference type="EMBL" id="KAJ5368852.1"/>
    </source>
</evidence>
<proteinExistence type="predicted"/>
<dbReference type="RefSeq" id="XP_056553594.1">
    <property type="nucleotide sequence ID" value="XM_056701531.1"/>
</dbReference>
<dbReference type="GeneID" id="81440710"/>
<dbReference type="EMBL" id="JAPZBS010000007">
    <property type="protein sequence ID" value="KAJ5368852.1"/>
    <property type="molecule type" value="Genomic_DNA"/>
</dbReference>
<dbReference type="Proteomes" id="UP001147782">
    <property type="component" value="Unassembled WGS sequence"/>
</dbReference>
<name>A0A9W9RYY6_9EURO</name>
<protein>
    <submittedName>
        <fullName evidence="1">Uncharacterized protein</fullName>
    </submittedName>
</protein>
<reference evidence="1" key="2">
    <citation type="journal article" date="2023" name="IMA Fungus">
        <title>Comparative genomic study of the Penicillium genus elucidates a diverse pangenome and 15 lateral gene transfer events.</title>
        <authorList>
            <person name="Petersen C."/>
            <person name="Sorensen T."/>
            <person name="Nielsen M.R."/>
            <person name="Sondergaard T.E."/>
            <person name="Sorensen J.L."/>
            <person name="Fitzpatrick D.A."/>
            <person name="Frisvad J.C."/>
            <person name="Nielsen K.L."/>
        </authorList>
    </citation>
    <scope>NUCLEOTIDE SEQUENCE</scope>
    <source>
        <strain evidence="1">IBT 29864</strain>
    </source>
</reference>
<evidence type="ECO:0000313" key="2">
    <source>
        <dbReference type="Proteomes" id="UP001147782"/>
    </source>
</evidence>
<keyword evidence="2" id="KW-1185">Reference proteome</keyword>
<reference evidence="1" key="1">
    <citation type="submission" date="2022-11" db="EMBL/GenBank/DDBJ databases">
        <authorList>
            <person name="Petersen C."/>
        </authorList>
    </citation>
    <scope>NUCLEOTIDE SEQUENCE</scope>
    <source>
        <strain evidence="1">IBT 29864</strain>
    </source>
</reference>
<accession>A0A9W9RYY6</accession>